<proteinExistence type="predicted"/>
<sequence>MHKYQPRFHLVRANDILKLPYSTFRTYVFKETEFIAVTAYQNEKDGDGTDAVDIGDKIDDKRDVVVSAVKEQTEEITQLKIDNNPFAKGFRDTGAGKREKKQAMLAARHNDDKSSHPLPARMSADSSTVSKTDDSELDVVGTADSPRPSLHPPTPIASSMVHSGQDDDALRKRLHEDSGSESSCSESPGSTAFKPRPSSPKDNPGPSNPSGEYPSPNISVGPPIHPPPHLLPYLYPPGMYPGASGPPFGPPLSLFTGSHNPGMNPSLLFNAQLALAAQHPALFSHYSNLAHPNPHGHHLSPTSPIHNHLKVSSSPLGSAFETVTPSSHTRSLSNSPSGKGRGGSLSPPIRPSTESPKPETASSPSDLKSIEKMVNGLDVKQTEDPDK</sequence>
<reference evidence="1" key="1">
    <citation type="submission" date="2022-04" db="EMBL/GenBank/DDBJ databases">
        <title>Chromosome-scale genome assembly of Holotrichia oblita Faldermann.</title>
        <authorList>
            <person name="Rongchong L."/>
        </authorList>
    </citation>
    <scope>NUCLEOTIDE SEQUENCE</scope>
    <source>
        <strain evidence="1">81SQS9</strain>
    </source>
</reference>
<dbReference type="Proteomes" id="UP001056778">
    <property type="component" value="Chromosome 9"/>
</dbReference>
<accession>A0ACB9SME3</accession>
<organism evidence="1 2">
    <name type="scientific">Holotrichia oblita</name>
    <name type="common">Chafer beetle</name>
    <dbReference type="NCBI Taxonomy" id="644536"/>
    <lineage>
        <taxon>Eukaryota</taxon>
        <taxon>Metazoa</taxon>
        <taxon>Ecdysozoa</taxon>
        <taxon>Arthropoda</taxon>
        <taxon>Hexapoda</taxon>
        <taxon>Insecta</taxon>
        <taxon>Pterygota</taxon>
        <taxon>Neoptera</taxon>
        <taxon>Endopterygota</taxon>
        <taxon>Coleoptera</taxon>
        <taxon>Polyphaga</taxon>
        <taxon>Scarabaeiformia</taxon>
        <taxon>Scarabaeidae</taxon>
        <taxon>Melolonthinae</taxon>
        <taxon>Holotrichia</taxon>
    </lineage>
</organism>
<keyword evidence="2" id="KW-1185">Reference proteome</keyword>
<protein>
    <submittedName>
        <fullName evidence="1">T-box protein-related</fullName>
    </submittedName>
</protein>
<name>A0ACB9SME3_HOLOL</name>
<evidence type="ECO:0000313" key="1">
    <source>
        <dbReference type="EMBL" id="KAI4454606.1"/>
    </source>
</evidence>
<gene>
    <name evidence="1" type="ORF">MML48_9g00009545</name>
</gene>
<evidence type="ECO:0000313" key="2">
    <source>
        <dbReference type="Proteomes" id="UP001056778"/>
    </source>
</evidence>
<dbReference type="EMBL" id="CM043023">
    <property type="protein sequence ID" value="KAI4454606.1"/>
    <property type="molecule type" value="Genomic_DNA"/>
</dbReference>
<comment type="caution">
    <text evidence="1">The sequence shown here is derived from an EMBL/GenBank/DDBJ whole genome shotgun (WGS) entry which is preliminary data.</text>
</comment>